<reference evidence="3" key="1">
    <citation type="journal article" date="2015" name="Nat. Genet.">
        <title>The genome and transcriptome of the zoonotic hookworm Ancylostoma ceylanicum identify infection-specific gene families.</title>
        <authorList>
            <person name="Schwarz E.M."/>
            <person name="Hu Y."/>
            <person name="Antoshechkin I."/>
            <person name="Miller M.M."/>
            <person name="Sternberg P.W."/>
            <person name="Aroian R.V."/>
        </authorList>
    </citation>
    <scope>NUCLEOTIDE SEQUENCE</scope>
    <source>
        <strain evidence="3">HY135</strain>
    </source>
</reference>
<name>A0A016WTB1_9BILA</name>
<comment type="caution">
    <text evidence="2">The sequence shown here is derived from an EMBL/GenBank/DDBJ whole genome shotgun (WGS) entry which is preliminary data.</text>
</comment>
<dbReference type="EMBL" id="JARK01000113">
    <property type="protein sequence ID" value="EYC42900.1"/>
    <property type="molecule type" value="Genomic_DNA"/>
</dbReference>
<evidence type="ECO:0000313" key="2">
    <source>
        <dbReference type="EMBL" id="EYC42900.1"/>
    </source>
</evidence>
<keyword evidence="3" id="KW-1185">Reference proteome</keyword>
<accession>A0A016WTB1</accession>
<organism evidence="2 3">
    <name type="scientific">Ancylostoma ceylanicum</name>
    <dbReference type="NCBI Taxonomy" id="53326"/>
    <lineage>
        <taxon>Eukaryota</taxon>
        <taxon>Metazoa</taxon>
        <taxon>Ecdysozoa</taxon>
        <taxon>Nematoda</taxon>
        <taxon>Chromadorea</taxon>
        <taxon>Rhabditida</taxon>
        <taxon>Rhabditina</taxon>
        <taxon>Rhabditomorpha</taxon>
        <taxon>Strongyloidea</taxon>
        <taxon>Ancylostomatidae</taxon>
        <taxon>Ancylostomatinae</taxon>
        <taxon>Ancylostoma</taxon>
    </lineage>
</organism>
<proteinExistence type="predicted"/>
<sequence>MGWSMRTVGMDRGWLAHLGEYRYNVLSVQIAHVSAGPRRRKKQSKEKVKIHRVGVDGGGSSTASKSKRCDRAAHDGIVAAVANMDFISSCSSRLMMLTTKETN</sequence>
<feature type="compositionally biased region" description="Basic residues" evidence="1">
    <location>
        <begin position="37"/>
        <end position="52"/>
    </location>
</feature>
<gene>
    <name evidence="2" type="primary">Acey_s0513.g2761</name>
    <name evidence="2" type="ORF">Y032_0513g2761</name>
</gene>
<evidence type="ECO:0000256" key="1">
    <source>
        <dbReference type="SAM" id="MobiDB-lite"/>
    </source>
</evidence>
<protein>
    <submittedName>
        <fullName evidence="2">Uncharacterized protein</fullName>
    </submittedName>
</protein>
<dbReference type="Proteomes" id="UP000024635">
    <property type="component" value="Unassembled WGS sequence"/>
</dbReference>
<dbReference type="AlphaFoldDB" id="A0A016WTB1"/>
<feature type="region of interest" description="Disordered" evidence="1">
    <location>
        <begin position="35"/>
        <end position="69"/>
    </location>
</feature>
<evidence type="ECO:0000313" key="3">
    <source>
        <dbReference type="Proteomes" id="UP000024635"/>
    </source>
</evidence>